<dbReference type="GO" id="GO:0005524">
    <property type="term" value="F:ATP binding"/>
    <property type="evidence" value="ECO:0007669"/>
    <property type="project" value="UniProtKB-UniRule"/>
</dbReference>
<gene>
    <name evidence="10" type="primary">ddl</name>
    <name evidence="15" type="ORF">UV74_C0013G0271</name>
</gene>
<evidence type="ECO:0000256" key="13">
    <source>
        <dbReference type="PROSITE-ProRule" id="PRU00409"/>
    </source>
</evidence>
<dbReference type="GO" id="GO:0046872">
    <property type="term" value="F:metal ion binding"/>
    <property type="evidence" value="ECO:0007669"/>
    <property type="project" value="UniProtKB-KW"/>
</dbReference>
<dbReference type="GO" id="GO:0071555">
    <property type="term" value="P:cell wall organization"/>
    <property type="evidence" value="ECO:0007669"/>
    <property type="project" value="UniProtKB-KW"/>
</dbReference>
<dbReference type="PIRSF" id="PIRSF039102">
    <property type="entry name" value="Ddl/VanB"/>
    <property type="match status" value="1"/>
</dbReference>
<dbReference type="SUPFAM" id="SSF52440">
    <property type="entry name" value="PreATP-grasp domain"/>
    <property type="match status" value="1"/>
</dbReference>
<dbReference type="PANTHER" id="PTHR23132">
    <property type="entry name" value="D-ALANINE--D-ALANINE LIGASE"/>
    <property type="match status" value="1"/>
</dbReference>
<comment type="caution">
    <text evidence="15">The sequence shown here is derived from an EMBL/GenBank/DDBJ whole genome shotgun (WGS) entry which is preliminary data.</text>
</comment>
<dbReference type="PROSITE" id="PS50975">
    <property type="entry name" value="ATP_GRASP"/>
    <property type="match status" value="1"/>
</dbReference>
<dbReference type="GO" id="GO:0009252">
    <property type="term" value="P:peptidoglycan biosynthetic process"/>
    <property type="evidence" value="ECO:0007669"/>
    <property type="project" value="UniProtKB-UniRule"/>
</dbReference>
<dbReference type="PROSITE" id="PS00844">
    <property type="entry name" value="DALA_DALA_LIGASE_2"/>
    <property type="match status" value="1"/>
</dbReference>
<reference evidence="15 16" key="1">
    <citation type="journal article" date="2015" name="Nature">
        <title>rRNA introns, odd ribosomes, and small enigmatic genomes across a large radiation of phyla.</title>
        <authorList>
            <person name="Brown C.T."/>
            <person name="Hug L.A."/>
            <person name="Thomas B.C."/>
            <person name="Sharon I."/>
            <person name="Castelle C.J."/>
            <person name="Singh A."/>
            <person name="Wilkins M.J."/>
            <person name="Williams K.H."/>
            <person name="Banfield J.F."/>
        </authorList>
    </citation>
    <scope>NUCLEOTIDE SEQUENCE [LARGE SCALE GENOMIC DNA]</scope>
</reference>
<feature type="active site" evidence="11">
    <location>
        <position position="18"/>
    </location>
</feature>
<dbReference type="Proteomes" id="UP000034090">
    <property type="component" value="Unassembled WGS sequence"/>
</dbReference>
<evidence type="ECO:0000256" key="8">
    <source>
        <dbReference type="ARBA" id="ARBA00022984"/>
    </source>
</evidence>
<dbReference type="InterPro" id="IPR011095">
    <property type="entry name" value="Dala_Dala_lig_C"/>
</dbReference>
<dbReference type="GO" id="GO:0005737">
    <property type="term" value="C:cytoplasm"/>
    <property type="evidence" value="ECO:0007669"/>
    <property type="project" value="UniProtKB-SubCell"/>
</dbReference>
<sequence length="379" mass="42581">MNKKKNKVAVMFGGVSPEHEVSVITGLQVVENIDRKVFTPYAILLNKQGIFEYYKGLKNRRGYVKIKPNAVNFGRDKKGSFFQTTGLLKEKIYIDAAYLAFHGGNGESGQLQGFLETLDIPYTSPNVESSVITMNKVITKQILSSNGISTVEGVSVRDEDIKKNVDEVIKNTKIKLPAIIKPAHLGSSIGINIAKTKVELKKYLLEASHIDPEILIEKLISNFEEYNISVRRIKGKIGASEVERPISKDQILSFTDKYQRGGKKSGGMASLSRELPAKIDKILEEKLKKLAVEVFRLIRAKGMIRIDFMVSADKIYVTEVNPIPGSMSYYLWEASGVSFREQITDLIDQAIADFSEKQSKRVDYRSDIVEKFITHNIDH</sequence>
<keyword evidence="12" id="KW-0479">Metal-binding</keyword>
<evidence type="ECO:0000256" key="2">
    <source>
        <dbReference type="ARBA" id="ARBA00010871"/>
    </source>
</evidence>
<accession>A0A0G1DHJ4</accession>
<dbReference type="Gene3D" id="3.30.470.20">
    <property type="entry name" value="ATP-grasp fold, B domain"/>
    <property type="match status" value="1"/>
</dbReference>
<evidence type="ECO:0000256" key="6">
    <source>
        <dbReference type="ARBA" id="ARBA00022840"/>
    </source>
</evidence>
<keyword evidence="12" id="KW-0460">Magnesium</keyword>
<dbReference type="Gene3D" id="3.40.50.20">
    <property type="match status" value="1"/>
</dbReference>
<dbReference type="InterPro" id="IPR011127">
    <property type="entry name" value="Dala_Dala_lig_N"/>
</dbReference>
<feature type="active site" evidence="11">
    <location>
        <position position="326"/>
    </location>
</feature>
<dbReference type="HAMAP" id="MF_00047">
    <property type="entry name" value="Dala_Dala_lig"/>
    <property type="match status" value="1"/>
</dbReference>
<comment type="similarity">
    <text evidence="2 10">Belongs to the D-alanine--D-alanine ligase family.</text>
</comment>
<evidence type="ECO:0000256" key="3">
    <source>
        <dbReference type="ARBA" id="ARBA00022490"/>
    </source>
</evidence>
<feature type="binding site" evidence="12">
    <location>
        <position position="307"/>
    </location>
    <ligand>
        <name>Mg(2+)</name>
        <dbReference type="ChEBI" id="CHEBI:18420"/>
        <label>1</label>
    </ligand>
</feature>
<dbReference type="SUPFAM" id="SSF56059">
    <property type="entry name" value="Glutathione synthetase ATP-binding domain-like"/>
    <property type="match status" value="1"/>
</dbReference>
<organism evidence="15 16">
    <name type="scientific">Candidatus Woesebacteria bacterium GW2011_GWB1_43_14</name>
    <dbReference type="NCBI Taxonomy" id="1618578"/>
    <lineage>
        <taxon>Bacteria</taxon>
        <taxon>Candidatus Woeseibacteriota</taxon>
    </lineage>
</organism>
<dbReference type="EMBL" id="LCFQ01000013">
    <property type="protein sequence ID" value="KKS97149.1"/>
    <property type="molecule type" value="Genomic_DNA"/>
</dbReference>
<keyword evidence="9 10" id="KW-0961">Cell wall biogenesis/degradation</keyword>
<evidence type="ECO:0000256" key="4">
    <source>
        <dbReference type="ARBA" id="ARBA00022598"/>
    </source>
</evidence>
<feature type="binding site" evidence="12">
    <location>
        <position position="319"/>
    </location>
    <ligand>
        <name>Mg(2+)</name>
        <dbReference type="ChEBI" id="CHEBI:18420"/>
        <label>1</label>
    </ligand>
</feature>
<keyword evidence="4 10" id="KW-0436">Ligase</keyword>
<comment type="subcellular location">
    <subcellularLocation>
        <location evidence="1 10">Cytoplasm</location>
    </subcellularLocation>
</comment>
<feature type="active site" evidence="11">
    <location>
        <position position="187"/>
    </location>
</feature>
<name>A0A0G1DHJ4_9BACT</name>
<evidence type="ECO:0000256" key="9">
    <source>
        <dbReference type="ARBA" id="ARBA00023316"/>
    </source>
</evidence>
<dbReference type="UniPathway" id="UPA00219"/>
<protein>
    <recommendedName>
        <fullName evidence="10">D-alanine--D-alanine ligase</fullName>
        <ecNumber evidence="10">6.3.2.4</ecNumber>
    </recommendedName>
    <alternativeName>
        <fullName evidence="10">D-Ala-D-Ala ligase</fullName>
    </alternativeName>
    <alternativeName>
        <fullName evidence="10">D-alanylalanine synthetase</fullName>
    </alternativeName>
</protein>
<proteinExistence type="inferred from homology"/>
<comment type="cofactor">
    <cofactor evidence="12">
        <name>Mg(2+)</name>
        <dbReference type="ChEBI" id="CHEBI:18420"/>
    </cofactor>
    <cofactor evidence="12">
        <name>Mn(2+)</name>
        <dbReference type="ChEBI" id="CHEBI:29035"/>
    </cofactor>
    <text evidence="12">Binds 2 magnesium or manganese ions per subunit.</text>
</comment>
<dbReference type="InterPro" id="IPR011761">
    <property type="entry name" value="ATP-grasp"/>
</dbReference>
<evidence type="ECO:0000256" key="7">
    <source>
        <dbReference type="ARBA" id="ARBA00022960"/>
    </source>
</evidence>
<evidence type="ECO:0000256" key="5">
    <source>
        <dbReference type="ARBA" id="ARBA00022741"/>
    </source>
</evidence>
<evidence type="ECO:0000256" key="12">
    <source>
        <dbReference type="PIRSR" id="PIRSR039102-3"/>
    </source>
</evidence>
<keyword evidence="12" id="KW-0464">Manganese</keyword>
<evidence type="ECO:0000259" key="14">
    <source>
        <dbReference type="PROSITE" id="PS50975"/>
    </source>
</evidence>
<comment type="catalytic activity">
    <reaction evidence="10">
        <text>2 D-alanine + ATP = D-alanyl-D-alanine + ADP + phosphate + H(+)</text>
        <dbReference type="Rhea" id="RHEA:11224"/>
        <dbReference type="ChEBI" id="CHEBI:15378"/>
        <dbReference type="ChEBI" id="CHEBI:30616"/>
        <dbReference type="ChEBI" id="CHEBI:43474"/>
        <dbReference type="ChEBI" id="CHEBI:57416"/>
        <dbReference type="ChEBI" id="CHEBI:57822"/>
        <dbReference type="ChEBI" id="CHEBI:456216"/>
        <dbReference type="EC" id="6.3.2.4"/>
    </reaction>
</comment>
<dbReference type="Pfam" id="PF01820">
    <property type="entry name" value="Dala_Dala_lig_N"/>
    <property type="match status" value="1"/>
</dbReference>
<keyword evidence="5 13" id="KW-0547">Nucleotide-binding</keyword>
<evidence type="ECO:0000313" key="15">
    <source>
        <dbReference type="EMBL" id="KKS97149.1"/>
    </source>
</evidence>
<dbReference type="PANTHER" id="PTHR23132:SF23">
    <property type="entry name" value="D-ALANINE--D-ALANINE LIGASE B"/>
    <property type="match status" value="1"/>
</dbReference>
<dbReference type="Gene3D" id="3.30.1490.20">
    <property type="entry name" value="ATP-grasp fold, A domain"/>
    <property type="match status" value="1"/>
</dbReference>
<keyword evidence="3 10" id="KW-0963">Cytoplasm</keyword>
<dbReference type="InterPro" id="IPR016185">
    <property type="entry name" value="PreATP-grasp_dom_sf"/>
</dbReference>
<feature type="binding site" evidence="12">
    <location>
        <position position="321"/>
    </location>
    <ligand>
        <name>Mg(2+)</name>
        <dbReference type="ChEBI" id="CHEBI:18420"/>
        <label>2</label>
    </ligand>
</feature>
<evidence type="ECO:0000256" key="1">
    <source>
        <dbReference type="ARBA" id="ARBA00004496"/>
    </source>
</evidence>
<keyword evidence="8 10" id="KW-0573">Peptidoglycan synthesis</keyword>
<feature type="domain" description="ATP-grasp" evidence="14">
    <location>
        <begin position="140"/>
        <end position="348"/>
    </location>
</feature>
<feature type="binding site" evidence="12">
    <location>
        <position position="319"/>
    </location>
    <ligand>
        <name>Mg(2+)</name>
        <dbReference type="ChEBI" id="CHEBI:18420"/>
        <label>2</label>
    </ligand>
</feature>
<dbReference type="STRING" id="1618578.UV74_C0013G0271"/>
<dbReference type="InterPro" id="IPR005905">
    <property type="entry name" value="D_ala_D_ala"/>
</dbReference>
<dbReference type="EC" id="6.3.2.4" evidence="10"/>
<dbReference type="GO" id="GO:0008360">
    <property type="term" value="P:regulation of cell shape"/>
    <property type="evidence" value="ECO:0007669"/>
    <property type="project" value="UniProtKB-KW"/>
</dbReference>
<dbReference type="PATRIC" id="fig|1618578.3.peg.621"/>
<keyword evidence="6 13" id="KW-0067">ATP-binding</keyword>
<comment type="pathway">
    <text evidence="10">Cell wall biogenesis; peptidoglycan biosynthesis.</text>
</comment>
<evidence type="ECO:0000256" key="11">
    <source>
        <dbReference type="PIRSR" id="PIRSR039102-1"/>
    </source>
</evidence>
<comment type="function">
    <text evidence="10">Cell wall formation.</text>
</comment>
<evidence type="ECO:0000256" key="10">
    <source>
        <dbReference type="HAMAP-Rule" id="MF_00047"/>
    </source>
</evidence>
<dbReference type="InterPro" id="IPR013815">
    <property type="entry name" value="ATP_grasp_subdomain_1"/>
</dbReference>
<dbReference type="AlphaFoldDB" id="A0A0G1DHJ4"/>
<dbReference type="InterPro" id="IPR000291">
    <property type="entry name" value="D-Ala_lig_Van_CS"/>
</dbReference>
<dbReference type="GO" id="GO:0008716">
    <property type="term" value="F:D-alanine-D-alanine ligase activity"/>
    <property type="evidence" value="ECO:0007669"/>
    <property type="project" value="UniProtKB-UniRule"/>
</dbReference>
<keyword evidence="7 10" id="KW-0133">Cell shape</keyword>
<dbReference type="Pfam" id="PF07478">
    <property type="entry name" value="Dala_Dala_lig_C"/>
    <property type="match status" value="1"/>
</dbReference>
<evidence type="ECO:0000313" key="16">
    <source>
        <dbReference type="Proteomes" id="UP000034090"/>
    </source>
</evidence>